<name>A0ABU5LPI7_9SPHN</name>
<keyword evidence="4" id="KW-0378">Hydrolase</keyword>
<comment type="caution">
    <text evidence="4">The sequence shown here is derived from an EMBL/GenBank/DDBJ whole genome shotgun (WGS) entry which is preliminary data.</text>
</comment>
<accession>A0ABU5LPI7</accession>
<dbReference type="EMBL" id="JAOBTW010000007">
    <property type="protein sequence ID" value="MDZ7281837.1"/>
    <property type="molecule type" value="Genomic_DNA"/>
</dbReference>
<keyword evidence="2" id="KW-1133">Transmembrane helix</keyword>
<evidence type="ECO:0000313" key="5">
    <source>
        <dbReference type="Proteomes" id="UP001292182"/>
    </source>
</evidence>
<evidence type="ECO:0000256" key="1">
    <source>
        <dbReference type="SAM" id="MobiDB-lite"/>
    </source>
</evidence>
<reference evidence="5" key="1">
    <citation type="submission" date="2023-07" db="EMBL/GenBank/DDBJ databases">
        <title>Whole genome sequence analysis of rice epiphytic Sphingomonas sanguinis OsEp_Plm_15B2.</title>
        <authorList>
            <person name="Sahu K.P."/>
            <person name="Asharani P."/>
            <person name="Reddy B."/>
            <person name="Kumar A."/>
        </authorList>
    </citation>
    <scope>NUCLEOTIDE SEQUENCE [LARGE SCALE GENOMIC DNA]</scope>
    <source>
        <strain evidence="5">OsEp_Plm_15B2</strain>
    </source>
</reference>
<evidence type="ECO:0000259" key="3">
    <source>
        <dbReference type="Pfam" id="PF07486"/>
    </source>
</evidence>
<keyword evidence="2" id="KW-0472">Membrane</keyword>
<dbReference type="Proteomes" id="UP001292182">
    <property type="component" value="Unassembled WGS sequence"/>
</dbReference>
<sequence length="420" mass="44582">MATDGDADLILSDRLRRPRRDTPRGTVLALLLLLCVALIGGVGVAAWRMVTGSAESARPERPPSSPGSRDARVSQALPPPPAVEPVQYMSVTPDDARAINAAKPFSTLPNPAARPWAVTLAVPDAERALDCLAAAAWYEAGDDTPGEQAVVQVVLNRVRHPSFPKTICGVVFQGSERTTGCQFSFTCDGAMRRTPSPAAWLRAQAVARAAIAGVVFAPVGWATHYHTDWVVPTWNATMEKIASLHTHLFFRWPGAIGRGGAFGGRHTGTEPVIAALARLSPAHRGGAATLADPTAAQLDQPDDRVTVSDAAAAATARPEGAGEVHVLTIRPGEFAGALALNALKLCQPSAGRPCWVIGFTGQPGRVVRGPGGRPGWPDRVPDFYYFADKMRGRETVYWNCQVMPRANPAQCMPTGFTPEG</sequence>
<proteinExistence type="predicted"/>
<feature type="region of interest" description="Disordered" evidence="1">
    <location>
        <begin position="53"/>
        <end position="85"/>
    </location>
</feature>
<evidence type="ECO:0000256" key="2">
    <source>
        <dbReference type="SAM" id="Phobius"/>
    </source>
</evidence>
<keyword evidence="2" id="KW-0812">Transmembrane</keyword>
<protein>
    <submittedName>
        <fullName evidence="4">Cell wall hydrolase</fullName>
    </submittedName>
</protein>
<dbReference type="GO" id="GO:0016787">
    <property type="term" value="F:hydrolase activity"/>
    <property type="evidence" value="ECO:0007669"/>
    <property type="project" value="UniProtKB-KW"/>
</dbReference>
<gene>
    <name evidence="4" type="ORF">N4G62_07335</name>
</gene>
<feature type="transmembrane region" description="Helical" evidence="2">
    <location>
        <begin position="26"/>
        <end position="47"/>
    </location>
</feature>
<organism evidence="4 5">
    <name type="scientific">Sphingomonas sanguinis</name>
    <dbReference type="NCBI Taxonomy" id="33051"/>
    <lineage>
        <taxon>Bacteria</taxon>
        <taxon>Pseudomonadati</taxon>
        <taxon>Pseudomonadota</taxon>
        <taxon>Alphaproteobacteria</taxon>
        <taxon>Sphingomonadales</taxon>
        <taxon>Sphingomonadaceae</taxon>
        <taxon>Sphingomonas</taxon>
    </lineage>
</organism>
<dbReference type="Pfam" id="PF07486">
    <property type="entry name" value="Hydrolase_2"/>
    <property type="match status" value="1"/>
</dbReference>
<dbReference type="InterPro" id="IPR042047">
    <property type="entry name" value="SleB_dom1"/>
</dbReference>
<dbReference type="Gene3D" id="1.10.10.2520">
    <property type="entry name" value="Cell wall hydrolase SleB, domain 1"/>
    <property type="match status" value="1"/>
</dbReference>
<feature type="domain" description="Cell wall hydrolase SleB" evidence="3">
    <location>
        <begin position="142"/>
        <end position="250"/>
    </location>
</feature>
<dbReference type="InterPro" id="IPR011105">
    <property type="entry name" value="Cell_wall_hydrolase_SleB"/>
</dbReference>
<keyword evidence="5" id="KW-1185">Reference proteome</keyword>
<evidence type="ECO:0000313" key="4">
    <source>
        <dbReference type="EMBL" id="MDZ7281837.1"/>
    </source>
</evidence>